<evidence type="ECO:0000256" key="1">
    <source>
        <dbReference type="SAM" id="MobiDB-lite"/>
    </source>
</evidence>
<feature type="signal peptide" evidence="2">
    <location>
        <begin position="1"/>
        <end position="20"/>
    </location>
</feature>
<protein>
    <submittedName>
        <fullName evidence="3">DUF3221 domain-containing protein</fullName>
    </submittedName>
</protein>
<sequence>MKKILILSFFLLVFFSGCNKEEQDFSGEPTIEGYLIRVEDKEILVVHGITKEQAVHQTWNDLSKDKHYEAHEFHIDRFFESFSDFQKGDKVKVWGEGGANESYPAQSSLGKIERVK</sequence>
<dbReference type="InterPro" id="IPR021598">
    <property type="entry name" value="DUF3221"/>
</dbReference>
<dbReference type="PROSITE" id="PS51257">
    <property type="entry name" value="PROKAR_LIPOPROTEIN"/>
    <property type="match status" value="1"/>
</dbReference>
<evidence type="ECO:0000313" key="3">
    <source>
        <dbReference type="EMBL" id="MYL71800.1"/>
    </source>
</evidence>
<feature type="chain" id="PRO_5039083499" evidence="2">
    <location>
        <begin position="21"/>
        <end position="116"/>
    </location>
</feature>
<dbReference type="Proteomes" id="UP000450457">
    <property type="component" value="Unassembled WGS sequence"/>
</dbReference>
<dbReference type="InterPro" id="IPR012340">
    <property type="entry name" value="NA-bd_OB-fold"/>
</dbReference>
<organism evidence="3 4">
    <name type="scientific">Halobacillus litoralis</name>
    <dbReference type="NCBI Taxonomy" id="45668"/>
    <lineage>
        <taxon>Bacteria</taxon>
        <taxon>Bacillati</taxon>
        <taxon>Bacillota</taxon>
        <taxon>Bacilli</taxon>
        <taxon>Bacillales</taxon>
        <taxon>Bacillaceae</taxon>
        <taxon>Halobacillus</taxon>
    </lineage>
</organism>
<dbReference type="OrthoDB" id="2625519at2"/>
<comment type="caution">
    <text evidence="3">The sequence shown here is derived from an EMBL/GenBank/DDBJ whole genome shotgun (WGS) entry which is preliminary data.</text>
</comment>
<feature type="region of interest" description="Disordered" evidence="1">
    <location>
        <begin position="97"/>
        <end position="116"/>
    </location>
</feature>
<dbReference type="RefSeq" id="WP_160914750.1">
    <property type="nucleotide sequence ID" value="NZ_WMFA01000004.1"/>
</dbReference>
<evidence type="ECO:0000256" key="2">
    <source>
        <dbReference type="SAM" id="SignalP"/>
    </source>
</evidence>
<dbReference type="GeneID" id="78007943"/>
<keyword evidence="2" id="KW-0732">Signal</keyword>
<dbReference type="Gene3D" id="2.40.50.140">
    <property type="entry name" value="Nucleic acid-binding proteins"/>
    <property type="match status" value="1"/>
</dbReference>
<reference evidence="3 4" key="1">
    <citation type="submission" date="2019-11" db="EMBL/GenBank/DDBJ databases">
        <title>Genome sequences of 17 halophilic strains isolated from different environments.</title>
        <authorList>
            <person name="Furrow R.E."/>
        </authorList>
    </citation>
    <scope>NUCLEOTIDE SEQUENCE [LARGE SCALE GENOMIC DNA]</scope>
    <source>
        <strain evidence="3 4">SL-4</strain>
    </source>
</reference>
<accession>A0A845FCY0</accession>
<name>A0A845FCY0_9BACI</name>
<evidence type="ECO:0000313" key="4">
    <source>
        <dbReference type="Proteomes" id="UP000450457"/>
    </source>
</evidence>
<dbReference type="Pfam" id="PF11518">
    <property type="entry name" value="DUF3221"/>
    <property type="match status" value="1"/>
</dbReference>
<dbReference type="EMBL" id="WMFA01000004">
    <property type="protein sequence ID" value="MYL71800.1"/>
    <property type="molecule type" value="Genomic_DNA"/>
</dbReference>
<dbReference type="AlphaFoldDB" id="A0A845FCY0"/>
<gene>
    <name evidence="3" type="ORF">GLW00_13115</name>
</gene>
<proteinExistence type="predicted"/>